<evidence type="ECO:0000313" key="2">
    <source>
        <dbReference type="Proteomes" id="UP000283269"/>
    </source>
</evidence>
<protein>
    <submittedName>
        <fullName evidence="1">Uncharacterized protein</fullName>
    </submittedName>
</protein>
<reference evidence="1 2" key="1">
    <citation type="journal article" date="2018" name="Evol. Lett.">
        <title>Horizontal gene cluster transfer increased hallucinogenic mushroom diversity.</title>
        <authorList>
            <person name="Reynolds H.T."/>
            <person name="Vijayakumar V."/>
            <person name="Gluck-Thaler E."/>
            <person name="Korotkin H.B."/>
            <person name="Matheny P.B."/>
            <person name="Slot J.C."/>
        </authorList>
    </citation>
    <scope>NUCLEOTIDE SEQUENCE [LARGE SCALE GENOMIC DNA]</scope>
    <source>
        <strain evidence="1 2">2631</strain>
    </source>
</reference>
<dbReference type="AlphaFoldDB" id="A0A409VSM6"/>
<keyword evidence="2" id="KW-1185">Reference proteome</keyword>
<evidence type="ECO:0000313" key="1">
    <source>
        <dbReference type="EMBL" id="PPQ69285.1"/>
    </source>
</evidence>
<sequence>MYHGHDLAVGRYVQSSRHNAHPLSAIAVSEGPKELGYTGMRADKPEEEKECEEGKLECHGRELTETAVAFVACCPFNDCAVR</sequence>
<proteinExistence type="predicted"/>
<comment type="caution">
    <text evidence="1">The sequence shown here is derived from an EMBL/GenBank/DDBJ whole genome shotgun (WGS) entry which is preliminary data.</text>
</comment>
<name>A0A409VSM6_PSICY</name>
<gene>
    <name evidence="1" type="ORF">CVT25_005942</name>
</gene>
<dbReference type="EMBL" id="NHYD01003938">
    <property type="protein sequence ID" value="PPQ69285.1"/>
    <property type="molecule type" value="Genomic_DNA"/>
</dbReference>
<accession>A0A409VSM6</accession>
<dbReference type="InParanoid" id="A0A409VSM6"/>
<organism evidence="1 2">
    <name type="scientific">Psilocybe cyanescens</name>
    <dbReference type="NCBI Taxonomy" id="93625"/>
    <lineage>
        <taxon>Eukaryota</taxon>
        <taxon>Fungi</taxon>
        <taxon>Dikarya</taxon>
        <taxon>Basidiomycota</taxon>
        <taxon>Agaricomycotina</taxon>
        <taxon>Agaricomycetes</taxon>
        <taxon>Agaricomycetidae</taxon>
        <taxon>Agaricales</taxon>
        <taxon>Agaricineae</taxon>
        <taxon>Strophariaceae</taxon>
        <taxon>Psilocybe</taxon>
    </lineage>
</organism>
<dbReference type="Proteomes" id="UP000283269">
    <property type="component" value="Unassembled WGS sequence"/>
</dbReference>